<proteinExistence type="predicted"/>
<organism evidence="1 2">
    <name type="scientific">Xenoophorus captivus</name>
    <dbReference type="NCBI Taxonomy" id="1517983"/>
    <lineage>
        <taxon>Eukaryota</taxon>
        <taxon>Metazoa</taxon>
        <taxon>Chordata</taxon>
        <taxon>Craniata</taxon>
        <taxon>Vertebrata</taxon>
        <taxon>Euteleostomi</taxon>
        <taxon>Actinopterygii</taxon>
        <taxon>Neopterygii</taxon>
        <taxon>Teleostei</taxon>
        <taxon>Neoteleostei</taxon>
        <taxon>Acanthomorphata</taxon>
        <taxon>Ovalentaria</taxon>
        <taxon>Atherinomorphae</taxon>
        <taxon>Cyprinodontiformes</taxon>
        <taxon>Goodeidae</taxon>
        <taxon>Xenoophorus</taxon>
    </lineage>
</organism>
<accession>A0ABV0RL27</accession>
<sequence>ESSSPGFTFLRPSALAQSPQFWILPQPNYSNPRKNLVWFNLQLTAQYLLCQMSKPCSSSTNCSPKTHQKYSPSSWTIHLFCSVCSVLPGSVSFLHANFYSSKLAVPPVPVPVQLTLPVKLVKRFSCLLSVILHVGQISEENYDTFHVRNNFICQ</sequence>
<dbReference type="Proteomes" id="UP001434883">
    <property type="component" value="Unassembled WGS sequence"/>
</dbReference>
<reference evidence="1 2" key="1">
    <citation type="submission" date="2021-06" db="EMBL/GenBank/DDBJ databases">
        <authorList>
            <person name="Palmer J.M."/>
        </authorList>
    </citation>
    <scope>NUCLEOTIDE SEQUENCE [LARGE SCALE GENOMIC DNA]</scope>
    <source>
        <strain evidence="1 2">XC_2019</strain>
        <tissue evidence="1">Muscle</tissue>
    </source>
</reference>
<gene>
    <name evidence="1" type="ORF">XENOCAPTIV_012833</name>
</gene>
<protein>
    <submittedName>
        <fullName evidence="1">Uncharacterized protein</fullName>
    </submittedName>
</protein>
<dbReference type="EMBL" id="JAHRIN010050440">
    <property type="protein sequence ID" value="MEQ2208273.1"/>
    <property type="molecule type" value="Genomic_DNA"/>
</dbReference>
<keyword evidence="2" id="KW-1185">Reference proteome</keyword>
<comment type="caution">
    <text evidence="1">The sequence shown here is derived from an EMBL/GenBank/DDBJ whole genome shotgun (WGS) entry which is preliminary data.</text>
</comment>
<evidence type="ECO:0000313" key="2">
    <source>
        <dbReference type="Proteomes" id="UP001434883"/>
    </source>
</evidence>
<name>A0ABV0RL27_9TELE</name>
<evidence type="ECO:0000313" key="1">
    <source>
        <dbReference type="EMBL" id="MEQ2208273.1"/>
    </source>
</evidence>
<feature type="non-terminal residue" evidence="1">
    <location>
        <position position="1"/>
    </location>
</feature>